<accession>A0A811MQB7</accession>
<dbReference type="PANTHER" id="PTHR45786:SF68">
    <property type="entry name" value="OS02G0701800 PROTEIN"/>
    <property type="match status" value="1"/>
</dbReference>
<gene>
    <name evidence="3" type="ORF">NCGR_LOCUS7150</name>
</gene>
<evidence type="ECO:0000259" key="2">
    <source>
        <dbReference type="Pfam" id="PF14214"/>
    </source>
</evidence>
<comment type="caution">
    <text evidence="3">The sequence shown here is derived from an EMBL/GenBank/DDBJ whole genome shotgun (WGS) entry which is preliminary data.</text>
</comment>
<keyword evidence="4" id="KW-1185">Reference proteome</keyword>
<feature type="region of interest" description="Disordered" evidence="1">
    <location>
        <begin position="32"/>
        <end position="73"/>
    </location>
</feature>
<organism evidence="3 4">
    <name type="scientific">Miscanthus lutarioriparius</name>
    <dbReference type="NCBI Taxonomy" id="422564"/>
    <lineage>
        <taxon>Eukaryota</taxon>
        <taxon>Viridiplantae</taxon>
        <taxon>Streptophyta</taxon>
        <taxon>Embryophyta</taxon>
        <taxon>Tracheophyta</taxon>
        <taxon>Spermatophyta</taxon>
        <taxon>Magnoliopsida</taxon>
        <taxon>Liliopsida</taxon>
        <taxon>Poales</taxon>
        <taxon>Poaceae</taxon>
        <taxon>PACMAD clade</taxon>
        <taxon>Panicoideae</taxon>
        <taxon>Andropogonodae</taxon>
        <taxon>Andropogoneae</taxon>
        <taxon>Saccharinae</taxon>
        <taxon>Miscanthus</taxon>
    </lineage>
</organism>
<feature type="compositionally biased region" description="Basic and acidic residues" evidence="1">
    <location>
        <begin position="58"/>
        <end position="73"/>
    </location>
</feature>
<dbReference type="Proteomes" id="UP000604825">
    <property type="component" value="Unassembled WGS sequence"/>
</dbReference>
<reference evidence="3" key="1">
    <citation type="submission" date="2020-10" db="EMBL/GenBank/DDBJ databases">
        <authorList>
            <person name="Han B."/>
            <person name="Lu T."/>
            <person name="Zhao Q."/>
            <person name="Huang X."/>
            <person name="Zhao Y."/>
        </authorList>
    </citation>
    <scope>NUCLEOTIDE SEQUENCE</scope>
</reference>
<dbReference type="AlphaFoldDB" id="A0A811MQB7"/>
<proteinExistence type="predicted"/>
<evidence type="ECO:0000313" key="4">
    <source>
        <dbReference type="Proteomes" id="UP000604825"/>
    </source>
</evidence>
<dbReference type="OrthoDB" id="7692063at2759"/>
<dbReference type="Pfam" id="PF14214">
    <property type="entry name" value="Helitron_like_N"/>
    <property type="match status" value="1"/>
</dbReference>
<dbReference type="PANTHER" id="PTHR45786">
    <property type="entry name" value="DNA BINDING PROTEIN-LIKE"/>
    <property type="match status" value="1"/>
</dbReference>
<feature type="domain" description="Helitron helicase-like" evidence="2">
    <location>
        <begin position="144"/>
        <end position="289"/>
    </location>
</feature>
<dbReference type="InterPro" id="IPR025476">
    <property type="entry name" value="Helitron_helicase-like"/>
</dbReference>
<evidence type="ECO:0000313" key="3">
    <source>
        <dbReference type="EMBL" id="CAD6211142.1"/>
    </source>
</evidence>
<dbReference type="EMBL" id="CAJGYO010000002">
    <property type="protein sequence ID" value="CAD6211142.1"/>
    <property type="molecule type" value="Genomic_DNA"/>
</dbReference>
<name>A0A811MQB7_9POAL</name>
<protein>
    <recommendedName>
        <fullName evidence="2">Helitron helicase-like domain-containing protein</fullName>
    </recommendedName>
</protein>
<evidence type="ECO:0000256" key="1">
    <source>
        <dbReference type="SAM" id="MobiDB-lite"/>
    </source>
</evidence>
<sequence length="290" mass="33389">MLKDGLQTENISVTIVHGYGLRLMVTKKTNPSGIRAKQPVQVGNSNEDFDSGIWEPEDPMHGIEENDLDQQKPEEDLPNIYEDDEARVFNDKGPTLIELNDVSEMNIHEDQVLIENVQRDGNVNDNEGVTDRQESRRYVSAREYLCFRLQIREGEFNIMFHGGRLFQQWAIDMYVKVELMRLDWYSKPAHQDLIHADLYQGLLDTLAAREARASHAGLRIVLSKDFPGSDRDVHSRFMDAMALVTRYGKPNFFVTMTCNPYCDEIVEQLLLGQTPQDRPDIVARVYRAKL</sequence>